<evidence type="ECO:0000256" key="1">
    <source>
        <dbReference type="ARBA" id="ARBA00023125"/>
    </source>
</evidence>
<organism evidence="3 4">
    <name type="scientific">Tumebacillus algifaecis</name>
    <dbReference type="NCBI Taxonomy" id="1214604"/>
    <lineage>
        <taxon>Bacteria</taxon>
        <taxon>Bacillati</taxon>
        <taxon>Bacillota</taxon>
        <taxon>Bacilli</taxon>
        <taxon>Bacillales</taxon>
        <taxon>Alicyclobacillaceae</taxon>
        <taxon>Tumebacillus</taxon>
    </lineage>
</organism>
<evidence type="ECO:0000259" key="2">
    <source>
        <dbReference type="PROSITE" id="PS50943"/>
    </source>
</evidence>
<dbReference type="InterPro" id="IPR010982">
    <property type="entry name" value="Lambda_DNA-bd_dom_sf"/>
</dbReference>
<evidence type="ECO:0000313" key="4">
    <source>
        <dbReference type="Proteomes" id="UP000214688"/>
    </source>
</evidence>
<keyword evidence="1" id="KW-0238">DNA-binding</keyword>
<dbReference type="GO" id="GO:0003677">
    <property type="term" value="F:DNA binding"/>
    <property type="evidence" value="ECO:0007669"/>
    <property type="project" value="UniProtKB-KW"/>
</dbReference>
<proteinExistence type="predicted"/>
<protein>
    <recommendedName>
        <fullName evidence="2">HTH cro/C1-type domain-containing protein</fullName>
    </recommendedName>
</protein>
<keyword evidence="4" id="KW-1185">Reference proteome</keyword>
<dbReference type="EMBL" id="CP022657">
    <property type="protein sequence ID" value="ASS75811.1"/>
    <property type="molecule type" value="Genomic_DNA"/>
</dbReference>
<sequence>MSTLFSTISCISSITQLLVVYLRYGGAGLLELQDKLRIERKKHKLTQKQVADLLDITESGYGFYEQGKRKPPYEHLQTLAARFDVTIDYLLGTSTIPHMNKEQSDSLRTIEDVRNDLANDRILDVDGTHFTPEAKEEALRQMDLLIKLRKLEK</sequence>
<dbReference type="SUPFAM" id="SSF47413">
    <property type="entry name" value="lambda repressor-like DNA-binding domains"/>
    <property type="match status" value="1"/>
</dbReference>
<evidence type="ECO:0000313" key="3">
    <source>
        <dbReference type="EMBL" id="ASS75811.1"/>
    </source>
</evidence>
<dbReference type="AlphaFoldDB" id="A0A223D2R3"/>
<gene>
    <name evidence="3" type="ORF">CIG75_12970</name>
</gene>
<reference evidence="3 4" key="1">
    <citation type="journal article" date="2015" name="Int. J. Syst. Evol. Microbiol.">
        <title>Tumebacillus algifaecis sp. nov., isolated from decomposing algal scum.</title>
        <authorList>
            <person name="Wu Y.F."/>
            <person name="Zhang B."/>
            <person name="Xing P."/>
            <person name="Wu Q.L."/>
            <person name="Liu S.J."/>
        </authorList>
    </citation>
    <scope>NUCLEOTIDE SEQUENCE [LARGE SCALE GENOMIC DNA]</scope>
    <source>
        <strain evidence="3 4">THMBR28</strain>
    </source>
</reference>
<dbReference type="SMART" id="SM00530">
    <property type="entry name" value="HTH_XRE"/>
    <property type="match status" value="1"/>
</dbReference>
<dbReference type="CDD" id="cd00093">
    <property type="entry name" value="HTH_XRE"/>
    <property type="match status" value="1"/>
</dbReference>
<accession>A0A223D2R3</accession>
<name>A0A223D2R3_9BACL</name>
<dbReference type="Pfam" id="PF01381">
    <property type="entry name" value="HTH_3"/>
    <property type="match status" value="1"/>
</dbReference>
<dbReference type="PROSITE" id="PS50943">
    <property type="entry name" value="HTH_CROC1"/>
    <property type="match status" value="1"/>
</dbReference>
<dbReference type="InterPro" id="IPR001387">
    <property type="entry name" value="Cro/C1-type_HTH"/>
</dbReference>
<dbReference type="PANTHER" id="PTHR46558">
    <property type="entry name" value="TRACRIPTIONAL REGULATORY PROTEIN-RELATED-RELATED"/>
    <property type="match status" value="1"/>
</dbReference>
<dbReference type="Proteomes" id="UP000214688">
    <property type="component" value="Chromosome"/>
</dbReference>
<dbReference type="Gene3D" id="1.10.260.40">
    <property type="entry name" value="lambda repressor-like DNA-binding domains"/>
    <property type="match status" value="1"/>
</dbReference>
<dbReference type="KEGG" id="tab:CIG75_12970"/>
<dbReference type="PANTHER" id="PTHR46558:SF14">
    <property type="entry name" value="HTH-TYPE TRANSCRIPTIONAL REGULATOR ANSR"/>
    <property type="match status" value="1"/>
</dbReference>
<feature type="domain" description="HTH cro/C1-type" evidence="2">
    <location>
        <begin position="36"/>
        <end position="90"/>
    </location>
</feature>